<keyword evidence="1" id="KW-0479">Metal-binding</keyword>
<reference evidence="5 6" key="1">
    <citation type="submission" date="2020-10" db="EMBL/GenBank/DDBJ databases">
        <title>Phylogeny of dyella-like bacteria.</title>
        <authorList>
            <person name="Fu J."/>
        </authorList>
    </citation>
    <scope>NUCLEOTIDE SEQUENCE [LARGE SCALE GENOMIC DNA]</scope>
    <source>
        <strain evidence="5 6">DKC-1</strain>
    </source>
</reference>
<dbReference type="Proteomes" id="UP001620397">
    <property type="component" value="Unassembled WGS sequence"/>
</dbReference>
<gene>
    <name evidence="5" type="ORF">ISP14_09230</name>
</gene>
<accession>A0ABW8KJ99</accession>
<feature type="compositionally biased region" description="Polar residues" evidence="3">
    <location>
        <begin position="804"/>
        <end position="814"/>
    </location>
</feature>
<keyword evidence="2" id="KW-0106">Calcium</keyword>
<evidence type="ECO:0000313" key="6">
    <source>
        <dbReference type="Proteomes" id="UP001620397"/>
    </source>
</evidence>
<dbReference type="RefSeq" id="WP_404538514.1">
    <property type="nucleotide sequence ID" value="NZ_JADIKL010000004.1"/>
</dbReference>
<evidence type="ECO:0000313" key="5">
    <source>
        <dbReference type="EMBL" id="MFK2930973.1"/>
    </source>
</evidence>
<feature type="domain" description="PilY1 beta-propeller" evidence="4">
    <location>
        <begin position="853"/>
        <end position="1226"/>
    </location>
</feature>
<feature type="compositionally biased region" description="Low complexity" evidence="3">
    <location>
        <begin position="501"/>
        <end position="516"/>
    </location>
</feature>
<feature type="region of interest" description="Disordered" evidence="3">
    <location>
        <begin position="804"/>
        <end position="825"/>
    </location>
</feature>
<evidence type="ECO:0000259" key="4">
    <source>
        <dbReference type="Pfam" id="PF05567"/>
    </source>
</evidence>
<organism evidence="5 6">
    <name type="scientific">Dyella agri</name>
    <dbReference type="NCBI Taxonomy" id="1926869"/>
    <lineage>
        <taxon>Bacteria</taxon>
        <taxon>Pseudomonadati</taxon>
        <taxon>Pseudomonadota</taxon>
        <taxon>Gammaproteobacteria</taxon>
        <taxon>Lysobacterales</taxon>
        <taxon>Rhodanobacteraceae</taxon>
        <taxon>Dyella</taxon>
    </lineage>
</organism>
<feature type="compositionally biased region" description="Low complexity" evidence="3">
    <location>
        <begin position="530"/>
        <end position="541"/>
    </location>
</feature>
<evidence type="ECO:0000256" key="2">
    <source>
        <dbReference type="ARBA" id="ARBA00022837"/>
    </source>
</evidence>
<sequence>MKTHPLPFISRIGAFGRLLVAAFGVWLVGAVYAPPVMAATTQVSVSQSPLSLQPTIPPNVVLMLDDSGSMNWDVMPDYSYLGATPGSPTASELTSSDVNGLYYNPNVTYSPPYKANGQLYPAATFTAAWVDGFHTGNGMVNLTNYDGSSDSSSNSTCYAANAFCPPSNIGYTASFNVTTTGTPYAPTICPTGYSIQSNGQCVEQPATPTCGYNYTFQTTGKNAGLCVKNTNSNKTQSPTCQYGYTYSSTTMQCMPTPVLSQAALCNSSTDTYNANTNLCTPVQSQATYSFFTYTVKNSDGSFTSHYVGLAGTCALAVPGGMVASNCDDSAATQQNVANWYSYYHTRILMAKSGLMVAFNQIDPSFRFGFGSIDGGNYSASMGVNGTDPFTTSLGGGYNYSTGIAQVAPFDTNCVSSPSTCTPGQSGTQRADFWSWVAGETAGGGTPLRQALDYVGQYYQTSQPWKTMSTDPGYGTTNQPSNIACRQSYAILTTDGFWNDSFSSSNSSPPENGASNAPWPAVNGPNGLVWPTSTSGSSPGVPYSGGGVSSQASLADVALYYWENDLMSSGMGASNIPNEVPTNAEDPAFWQHMTTFTMGLGFKPSGITGKASNGDTPPTISDIFSAANGKLTLSNFSWPTPASNSINNLADLAHAGVNGHGGFYSATSPSTFINGLTDALNRASERVGTGASLAANSTQLTNGTVAYQATYYTAVWAGDLNALAINSSTGAIATTPTWSASTKLPAAANRTIVTYNPSGASGSQFVAFQNNSSTGAPPSLSTTELNALGSTATAQAAVVNYLRGDSSQEQSNGGNYRTRKTPLGDIVDSQPVYSGAPNTNEFGGQTFTGITNTATSGDNSFQGFAGGTTDTSGNFTASAASQREALVFVAGNDGMLHAFDASSGAETYAYLPGAVIVGDSNNYGANATIDGTALATLANTSYGTTTGSTPHQFYNDGELTIADVFDGSKWRTVLVGTTGRGPAEAVYALDVTNPSSITPLWERSANDGKTNSNYIGQMVGKPVIAKVQDGTTSDWQVLIGNGYNSASGQAALLEFDVITGTLSVHTTTNRSGYTTAGNGLAAPVAWMDSPAAGVSDVAYAGDLQGQVWRFPLSTSKTTGQGTTYTTDPATLGGTASDGFVVFTTQLTSNGTTNVPQPIMGGMLAGSDPATSNVWLFFGTGQYLNSNDLANMQVQSWYGVVAQPSGAFATSALTYSNLVQRAITSETDGNTNAVPPTLGVRTITTNVDSNGGAIPSGDSGWYINLQAPTGASGALVNQGERMVTSNQFQGNLLLATTRIPIVTDICNPSGSGWVMAVNPFTGTNPTTGFYQANGSTTVTITVGGRLETVPVAGVGFSSLPNNPIFVGGDMLMSFDNGTTSNVQTTGSTGGVSRVSWQELVNP</sequence>
<proteinExistence type="predicted"/>
<feature type="region of interest" description="Disordered" evidence="3">
    <location>
        <begin position="501"/>
        <end position="546"/>
    </location>
</feature>
<dbReference type="EMBL" id="JADIKL010000004">
    <property type="protein sequence ID" value="MFK2930973.1"/>
    <property type="molecule type" value="Genomic_DNA"/>
</dbReference>
<keyword evidence="6" id="KW-1185">Reference proteome</keyword>
<protein>
    <submittedName>
        <fullName evidence="5">Pilus assembly protein PilY</fullName>
    </submittedName>
</protein>
<evidence type="ECO:0000256" key="3">
    <source>
        <dbReference type="SAM" id="MobiDB-lite"/>
    </source>
</evidence>
<comment type="caution">
    <text evidence="5">The sequence shown here is derived from an EMBL/GenBank/DDBJ whole genome shotgun (WGS) entry which is preliminary data.</text>
</comment>
<evidence type="ECO:0000256" key="1">
    <source>
        <dbReference type="ARBA" id="ARBA00022723"/>
    </source>
</evidence>
<name>A0ABW8KJ99_9GAMM</name>
<dbReference type="Pfam" id="PF05567">
    <property type="entry name" value="T4P_PilY1"/>
    <property type="match status" value="1"/>
</dbReference>
<dbReference type="InterPro" id="IPR008707">
    <property type="entry name" value="B-propeller_PilY1"/>
</dbReference>